<dbReference type="InterPro" id="IPR001753">
    <property type="entry name" value="Enoyl-CoA_hydra/iso"/>
</dbReference>
<dbReference type="Pfam" id="PF00378">
    <property type="entry name" value="ECH_1"/>
    <property type="match status" value="1"/>
</dbReference>
<gene>
    <name evidence="1" type="ORF">IPN02_13700</name>
</gene>
<evidence type="ECO:0000313" key="1">
    <source>
        <dbReference type="EMBL" id="MBK9297856.1"/>
    </source>
</evidence>
<dbReference type="Proteomes" id="UP000727993">
    <property type="component" value="Unassembled WGS sequence"/>
</dbReference>
<organism evidence="1 2">
    <name type="scientific">Candidatus Neomicrothrix subdominans</name>
    <dbReference type="NCBI Taxonomy" id="2954438"/>
    <lineage>
        <taxon>Bacteria</taxon>
        <taxon>Bacillati</taxon>
        <taxon>Actinomycetota</taxon>
        <taxon>Acidimicrobiia</taxon>
        <taxon>Acidimicrobiales</taxon>
        <taxon>Microthrixaceae</taxon>
        <taxon>Candidatus Neomicrothrix</taxon>
    </lineage>
</organism>
<name>A0A936NDV4_9ACTN</name>
<reference evidence="1 2" key="1">
    <citation type="submission" date="2020-10" db="EMBL/GenBank/DDBJ databases">
        <title>Connecting structure to function with the recovery of over 1000 high-quality activated sludge metagenome-assembled genomes encoding full-length rRNA genes using long-read sequencing.</title>
        <authorList>
            <person name="Singleton C.M."/>
            <person name="Petriglieri F."/>
            <person name="Kristensen J.M."/>
            <person name="Kirkegaard R.H."/>
            <person name="Michaelsen T.Y."/>
            <person name="Andersen M.H."/>
            <person name="Karst S.M."/>
            <person name="Dueholm M.S."/>
            <person name="Nielsen P.H."/>
            <person name="Albertsen M."/>
        </authorList>
    </citation>
    <scope>NUCLEOTIDE SEQUENCE [LARGE SCALE GENOMIC DNA]</scope>
    <source>
        <strain evidence="1">Lyne_18-Q3-R50-59_MAXAC.006</strain>
    </source>
</reference>
<dbReference type="Gene3D" id="3.90.226.10">
    <property type="entry name" value="2-enoyl-CoA Hydratase, Chain A, domain 1"/>
    <property type="match status" value="1"/>
</dbReference>
<dbReference type="PANTHER" id="PTHR11941:SF75">
    <property type="entry name" value="ENOYL-COA HYDRATASE_ISOMERASE FAMILY PROTEIN"/>
    <property type="match status" value="1"/>
</dbReference>
<dbReference type="SUPFAM" id="SSF52096">
    <property type="entry name" value="ClpP/crotonase"/>
    <property type="match status" value="1"/>
</dbReference>
<dbReference type="PANTHER" id="PTHR11941">
    <property type="entry name" value="ENOYL-COA HYDRATASE-RELATED"/>
    <property type="match status" value="1"/>
</dbReference>
<sequence>MNDHAAAADVEDAVTRWGAVTLSELDGTAVLVLGDGLNTVDGEWLDGVIDAIDRLEGAEQPPALVTIGSQRAYCTGYDLEFLAGLEQGEVEAEVERSLDVLARILTYPGPTVAALSGHAFGYGAMLALAHDQRVMRADRGWFCLPEVDLGLAFQPFQLALIRARLMPQTAHRAITTGHRFDAAEALAAGIVEHIAEPDALKGRALELAADGAGKAPTIVSTLKRDLYADVLAAPRLGR</sequence>
<dbReference type="CDD" id="cd06558">
    <property type="entry name" value="crotonase-like"/>
    <property type="match status" value="1"/>
</dbReference>
<evidence type="ECO:0000313" key="2">
    <source>
        <dbReference type="Proteomes" id="UP000727993"/>
    </source>
</evidence>
<dbReference type="GO" id="GO:0006635">
    <property type="term" value="P:fatty acid beta-oxidation"/>
    <property type="evidence" value="ECO:0007669"/>
    <property type="project" value="TreeGrafter"/>
</dbReference>
<proteinExistence type="predicted"/>
<comment type="caution">
    <text evidence="1">The sequence shown here is derived from an EMBL/GenBank/DDBJ whole genome shotgun (WGS) entry which is preliminary data.</text>
</comment>
<dbReference type="InterPro" id="IPR029045">
    <property type="entry name" value="ClpP/crotonase-like_dom_sf"/>
</dbReference>
<protein>
    <submittedName>
        <fullName evidence="1">Enoyl-CoA hydratase/isomerase family protein</fullName>
    </submittedName>
</protein>
<accession>A0A936NDV4</accession>
<dbReference type="EMBL" id="JADJZA010000007">
    <property type="protein sequence ID" value="MBK9297856.1"/>
    <property type="molecule type" value="Genomic_DNA"/>
</dbReference>
<dbReference type="AlphaFoldDB" id="A0A936NDV4"/>
<dbReference type="GO" id="GO:0004165">
    <property type="term" value="F:delta(3)-delta(2)-enoyl-CoA isomerase activity"/>
    <property type="evidence" value="ECO:0007669"/>
    <property type="project" value="TreeGrafter"/>
</dbReference>